<dbReference type="InterPro" id="IPR037914">
    <property type="entry name" value="SpoVT-AbrB_sf"/>
</dbReference>
<sequence length="69" mass="7835">MIIVKATKDNTICIPKDIAERAGIKERDHALIRVKDESTIEIIPRKYWAEITADEIEEVGEEISRSLGI</sequence>
<dbReference type="Proteomes" id="UP000474054">
    <property type="component" value="Unassembled WGS sequence"/>
</dbReference>
<dbReference type="KEGG" id="aamb:D1866_08640"/>
<reference evidence="1 4" key="1">
    <citation type="submission" date="2019-10" db="EMBL/GenBank/DDBJ databases">
        <title>Comparative genomics of sulfur disproportionating microorganisms.</title>
        <authorList>
            <person name="Ward L.M."/>
            <person name="Bertran E."/>
            <person name="Johnston D."/>
        </authorList>
    </citation>
    <scope>NUCLEOTIDE SEQUENCE [LARGE SCALE GENOMIC DNA]</scope>
    <source>
        <strain evidence="1 4">DSM 3772</strain>
    </source>
</reference>
<reference evidence="2 3" key="2">
    <citation type="submission" date="2019-10" db="EMBL/GenBank/DDBJ databases">
        <title>Genome Sequences from Six Type Strain Members of the Archaeal Family Sulfolobaceae: Acidianus ambivalens, Acidianus infernus, Metallosphaera prunae, Stygiolobus azoricus, Sulfolobus metallicus, and Sulfurisphaera ohwakuensis.</title>
        <authorList>
            <person name="Counts J.A."/>
            <person name="Kelly R.M."/>
        </authorList>
    </citation>
    <scope>NUCLEOTIDE SEQUENCE [LARGE SCALE GENOMIC DNA]</scope>
    <source>
        <strain evidence="2 3">LEI 10</strain>
    </source>
</reference>
<dbReference type="SUPFAM" id="SSF89447">
    <property type="entry name" value="AbrB/MazE/MraZ-like"/>
    <property type="match status" value="1"/>
</dbReference>
<dbReference type="EMBL" id="WHYS01000001">
    <property type="protein sequence ID" value="MQL54224.1"/>
    <property type="molecule type" value="Genomic_DNA"/>
</dbReference>
<evidence type="ECO:0000313" key="3">
    <source>
        <dbReference type="Proteomes" id="UP000426328"/>
    </source>
</evidence>
<accession>A0A650CYH5</accession>
<dbReference type="AlphaFoldDB" id="A0A650CYH5"/>
<evidence type="ECO:0000313" key="4">
    <source>
        <dbReference type="Proteomes" id="UP000474054"/>
    </source>
</evidence>
<organism evidence="2 3">
    <name type="scientific">Acidianus ambivalens</name>
    <name type="common">Desulfurolobus ambivalens</name>
    <dbReference type="NCBI Taxonomy" id="2283"/>
    <lineage>
        <taxon>Archaea</taxon>
        <taxon>Thermoproteota</taxon>
        <taxon>Thermoprotei</taxon>
        <taxon>Sulfolobales</taxon>
        <taxon>Sulfolobaceae</taxon>
        <taxon>Acidianus</taxon>
    </lineage>
</organism>
<name>A0A650CYH5_ACIAM</name>
<gene>
    <name evidence="2" type="ORF">D1866_08640</name>
    <name evidence="1" type="ORF">GFB69_00085</name>
</gene>
<dbReference type="EMBL" id="CP045482">
    <property type="protein sequence ID" value="QGR22901.1"/>
    <property type="molecule type" value="Genomic_DNA"/>
</dbReference>
<dbReference type="Proteomes" id="UP000426328">
    <property type="component" value="Chromosome"/>
</dbReference>
<evidence type="ECO:0000313" key="1">
    <source>
        <dbReference type="EMBL" id="MQL54224.1"/>
    </source>
</evidence>
<proteinExistence type="predicted"/>
<keyword evidence="3" id="KW-1185">Reference proteome</keyword>
<evidence type="ECO:0000313" key="2">
    <source>
        <dbReference type="EMBL" id="QGR22901.1"/>
    </source>
</evidence>
<protein>
    <submittedName>
        <fullName evidence="2">AbrB family transcriptional regulator</fullName>
    </submittedName>
</protein>